<accession>A0ABV2WPV5</accession>
<reference evidence="2 3" key="1">
    <citation type="submission" date="2024-06" db="EMBL/GenBank/DDBJ databases">
        <title>The Natural Products Discovery Center: Release of the First 8490 Sequenced Strains for Exploring Actinobacteria Biosynthetic Diversity.</title>
        <authorList>
            <person name="Kalkreuter E."/>
            <person name="Kautsar S.A."/>
            <person name="Yang D."/>
            <person name="Bader C.D."/>
            <person name="Teijaro C.N."/>
            <person name="Fluegel L."/>
            <person name="Davis C.M."/>
            <person name="Simpson J.R."/>
            <person name="Lauterbach L."/>
            <person name="Steele A.D."/>
            <person name="Gui C."/>
            <person name="Meng S."/>
            <person name="Li G."/>
            <person name="Viehrig K."/>
            <person name="Ye F."/>
            <person name="Su P."/>
            <person name="Kiefer A.F."/>
            <person name="Nichols A."/>
            <person name="Cepeda A.J."/>
            <person name="Yan W."/>
            <person name="Fan B."/>
            <person name="Jiang Y."/>
            <person name="Adhikari A."/>
            <person name="Zheng C.-J."/>
            <person name="Schuster L."/>
            <person name="Cowan T.M."/>
            <person name="Smanski M.J."/>
            <person name="Chevrette M.G."/>
            <person name="De Carvalho L.P.S."/>
            <person name="Shen B."/>
        </authorList>
    </citation>
    <scope>NUCLEOTIDE SEQUENCE [LARGE SCALE GENOMIC DNA]</scope>
    <source>
        <strain evidence="2 3">NPDC019708</strain>
    </source>
</reference>
<organism evidence="2 3">
    <name type="scientific">Nocardia rhamnosiphila</name>
    <dbReference type="NCBI Taxonomy" id="426716"/>
    <lineage>
        <taxon>Bacteria</taxon>
        <taxon>Bacillati</taxon>
        <taxon>Actinomycetota</taxon>
        <taxon>Actinomycetes</taxon>
        <taxon>Mycobacteriales</taxon>
        <taxon>Nocardiaceae</taxon>
        <taxon>Nocardia</taxon>
    </lineage>
</organism>
<sequence>MPVPISRRRVIRYGLPLLLLVAVVVLWAPRTGLLGPGRATTSVCAYFTSTFGLYPDAPVTVRGIEVGTVRALEPEPGRVRVAMDIDRAPPADIRAAIVNASLLTDRRVELVGDRRDGPRLPADRCIGAERTATPVSVADSLRAFGTLIDDLTRPGADGGAPVQALLTGADRETAGLAPAVRQQLRSLGELLAAPDTFVAQLGRLIDNSAELSRFAAGEWANIKTGLITFGPGLELLEQTLVIVKVLVGKLAAALGPLDRLFNQHFPYLMEILESSIPVVTLARTRAAESGDLLRTVPGILTMLRSTIEAGSGAIRIGYRAPATEVPALDPAALCAIANRAAPGECAAVAAHAARLPLPVVLFAAVGGGS</sequence>
<evidence type="ECO:0000313" key="2">
    <source>
        <dbReference type="EMBL" id="MEU1952922.1"/>
    </source>
</evidence>
<dbReference type="Proteomes" id="UP001550628">
    <property type="component" value="Unassembled WGS sequence"/>
</dbReference>
<dbReference type="PANTHER" id="PTHR33371">
    <property type="entry name" value="INTERMEMBRANE PHOSPHOLIPID TRANSPORT SYSTEM BINDING PROTEIN MLAD-RELATED"/>
    <property type="match status" value="1"/>
</dbReference>
<dbReference type="InterPro" id="IPR003399">
    <property type="entry name" value="Mce/MlaD"/>
</dbReference>
<dbReference type="Pfam" id="PF02470">
    <property type="entry name" value="MlaD"/>
    <property type="match status" value="1"/>
</dbReference>
<evidence type="ECO:0000313" key="3">
    <source>
        <dbReference type="Proteomes" id="UP001550628"/>
    </source>
</evidence>
<proteinExistence type="predicted"/>
<comment type="caution">
    <text evidence="2">The sequence shown here is derived from an EMBL/GenBank/DDBJ whole genome shotgun (WGS) entry which is preliminary data.</text>
</comment>
<keyword evidence="3" id="KW-1185">Reference proteome</keyword>
<dbReference type="InterPro" id="IPR052336">
    <property type="entry name" value="MlaD_Phospholipid_Transporter"/>
</dbReference>
<dbReference type="PANTHER" id="PTHR33371:SF4">
    <property type="entry name" value="INTERMEMBRANE PHOSPHOLIPID TRANSPORT SYSTEM BINDING PROTEIN MLAD"/>
    <property type="match status" value="1"/>
</dbReference>
<dbReference type="EMBL" id="JBEYBF010000008">
    <property type="protein sequence ID" value="MEU1952922.1"/>
    <property type="molecule type" value="Genomic_DNA"/>
</dbReference>
<protein>
    <submittedName>
        <fullName evidence="2">MlaD family protein</fullName>
    </submittedName>
</protein>
<dbReference type="RefSeq" id="WP_356953928.1">
    <property type="nucleotide sequence ID" value="NZ_JBEYBD010000001.1"/>
</dbReference>
<name>A0ABV2WPV5_9NOCA</name>
<evidence type="ECO:0000259" key="1">
    <source>
        <dbReference type="Pfam" id="PF02470"/>
    </source>
</evidence>
<gene>
    <name evidence="2" type="ORF">ABZ510_13750</name>
</gene>
<feature type="domain" description="Mce/MlaD" evidence="1">
    <location>
        <begin position="41"/>
        <end position="111"/>
    </location>
</feature>